<name>A0A2P2MW44_RHIMU</name>
<organism evidence="1">
    <name type="scientific">Rhizophora mucronata</name>
    <name type="common">Asiatic mangrove</name>
    <dbReference type="NCBI Taxonomy" id="61149"/>
    <lineage>
        <taxon>Eukaryota</taxon>
        <taxon>Viridiplantae</taxon>
        <taxon>Streptophyta</taxon>
        <taxon>Embryophyta</taxon>
        <taxon>Tracheophyta</taxon>
        <taxon>Spermatophyta</taxon>
        <taxon>Magnoliopsida</taxon>
        <taxon>eudicotyledons</taxon>
        <taxon>Gunneridae</taxon>
        <taxon>Pentapetalae</taxon>
        <taxon>rosids</taxon>
        <taxon>fabids</taxon>
        <taxon>Malpighiales</taxon>
        <taxon>Rhizophoraceae</taxon>
        <taxon>Rhizophora</taxon>
    </lineage>
</organism>
<dbReference type="EMBL" id="GGEC01053946">
    <property type="protein sequence ID" value="MBX34430.1"/>
    <property type="molecule type" value="Transcribed_RNA"/>
</dbReference>
<accession>A0A2P2MW44</accession>
<sequence>MAFFFYHLQLGFSLMRVTCVFRISLNFCHSTPPFHICCLALSLIILHFLPWKW</sequence>
<reference evidence="1" key="1">
    <citation type="submission" date="2018-02" db="EMBL/GenBank/DDBJ databases">
        <title>Rhizophora mucronata_Transcriptome.</title>
        <authorList>
            <person name="Meera S.P."/>
            <person name="Sreeshan A."/>
            <person name="Augustine A."/>
        </authorList>
    </citation>
    <scope>NUCLEOTIDE SEQUENCE</scope>
    <source>
        <tissue evidence="1">Leaf</tissue>
    </source>
</reference>
<protein>
    <submittedName>
        <fullName evidence="1">Uncharacterized protein</fullName>
    </submittedName>
</protein>
<evidence type="ECO:0000313" key="1">
    <source>
        <dbReference type="EMBL" id="MBX34430.1"/>
    </source>
</evidence>
<dbReference type="AlphaFoldDB" id="A0A2P2MW44"/>
<proteinExistence type="predicted"/>